<evidence type="ECO:0000313" key="1">
    <source>
        <dbReference type="EMBL" id="KAJ3495810.1"/>
    </source>
</evidence>
<accession>A0ACC1QZL1</accession>
<proteinExistence type="predicted"/>
<evidence type="ECO:0000313" key="2">
    <source>
        <dbReference type="Proteomes" id="UP001148737"/>
    </source>
</evidence>
<organism evidence="1 2">
    <name type="scientific">Lecanicillium saksenae</name>
    <dbReference type="NCBI Taxonomy" id="468837"/>
    <lineage>
        <taxon>Eukaryota</taxon>
        <taxon>Fungi</taxon>
        <taxon>Dikarya</taxon>
        <taxon>Ascomycota</taxon>
        <taxon>Pezizomycotina</taxon>
        <taxon>Sordariomycetes</taxon>
        <taxon>Hypocreomycetidae</taxon>
        <taxon>Hypocreales</taxon>
        <taxon>Cordycipitaceae</taxon>
        <taxon>Lecanicillium</taxon>
    </lineage>
</organism>
<sequence length="335" mass="37939">MAPLNGNVKMQCTRCEQGGVATTMTLSKADVATEYGLSPRDLQIIDLPSQGFPHILVRETTILFHIFDLRLLIQADKILPFHIDGIADKTISQVFTYDLQNKLQGEHVLHKKMNESFELLTLEAALASVAAGLEAEYLFAKKDVSEALRGLDEQMADKEEESVHTALRKLLDMARRLADIEQRARLVRNALQEFLADDQDMADLYLTDKKNGKRHSIEDHEEVEYLFEAYFRAHDSVVQEASALMANVHRTDDTIRSILANRRNQIMILETKVEIAMLSMAVATLVAGWYGMNTVNFFEESVYAFGVIVSTSLVGGGAIWMFLLRRLRNIRRTKF</sequence>
<name>A0ACC1QZL1_9HYPO</name>
<dbReference type="Proteomes" id="UP001148737">
    <property type="component" value="Unassembled WGS sequence"/>
</dbReference>
<dbReference type="EMBL" id="JANAKD010000246">
    <property type="protein sequence ID" value="KAJ3495810.1"/>
    <property type="molecule type" value="Genomic_DNA"/>
</dbReference>
<protein>
    <submittedName>
        <fullName evidence="1">Uncharacterized protein</fullName>
    </submittedName>
</protein>
<gene>
    <name evidence="1" type="ORF">NLG97_g3128</name>
</gene>
<keyword evidence="2" id="KW-1185">Reference proteome</keyword>
<reference evidence="1" key="1">
    <citation type="submission" date="2022-07" db="EMBL/GenBank/DDBJ databases">
        <title>Genome Sequence of Lecanicillium saksenae.</title>
        <authorList>
            <person name="Buettner E."/>
        </authorList>
    </citation>
    <scope>NUCLEOTIDE SEQUENCE</scope>
    <source>
        <strain evidence="1">VT-O1</strain>
    </source>
</reference>
<comment type="caution">
    <text evidence="1">The sequence shown here is derived from an EMBL/GenBank/DDBJ whole genome shotgun (WGS) entry which is preliminary data.</text>
</comment>